<evidence type="ECO:0000313" key="5">
    <source>
        <dbReference type="Proteomes" id="UP000824007"/>
    </source>
</evidence>
<dbReference type="Proteomes" id="UP000824007">
    <property type="component" value="Unassembled WGS sequence"/>
</dbReference>
<reference evidence="4" key="1">
    <citation type="journal article" date="2021" name="PeerJ">
        <title>Extensive microbial diversity within the chicken gut microbiome revealed by metagenomics and culture.</title>
        <authorList>
            <person name="Gilroy R."/>
            <person name="Ravi A."/>
            <person name="Getino M."/>
            <person name="Pursley I."/>
            <person name="Horton D.L."/>
            <person name="Alikhan N.F."/>
            <person name="Baker D."/>
            <person name="Gharbi K."/>
            <person name="Hall N."/>
            <person name="Watson M."/>
            <person name="Adriaenssens E.M."/>
            <person name="Foster-Nyarko E."/>
            <person name="Jarju S."/>
            <person name="Secka A."/>
            <person name="Antonio M."/>
            <person name="Oren A."/>
            <person name="Chaudhuri R.R."/>
            <person name="La Ragione R."/>
            <person name="Hildebrand F."/>
            <person name="Pallen M.J."/>
        </authorList>
    </citation>
    <scope>NUCLEOTIDE SEQUENCE</scope>
    <source>
        <strain evidence="4">ChiSxjej3B15-24422</strain>
    </source>
</reference>
<comment type="caution">
    <text evidence="4">The sequence shown here is derived from an EMBL/GenBank/DDBJ whole genome shotgun (WGS) entry which is preliminary data.</text>
</comment>
<gene>
    <name evidence="4" type="ORF">H9831_01285</name>
</gene>
<dbReference type="InterPro" id="IPR029044">
    <property type="entry name" value="Nucleotide-diphossugar_trans"/>
</dbReference>
<evidence type="ECO:0000259" key="3">
    <source>
        <dbReference type="Pfam" id="PF00535"/>
    </source>
</evidence>
<accession>A0A9D1YMI1</accession>
<dbReference type="AlphaFoldDB" id="A0A9D1YMI1"/>
<dbReference type="Gene3D" id="3.90.550.10">
    <property type="entry name" value="Spore Coat Polysaccharide Biosynthesis Protein SpsA, Chain A"/>
    <property type="match status" value="1"/>
</dbReference>
<reference evidence="4" key="2">
    <citation type="submission" date="2021-04" db="EMBL/GenBank/DDBJ databases">
        <authorList>
            <person name="Gilroy R."/>
        </authorList>
    </citation>
    <scope>NUCLEOTIDE SEQUENCE</scope>
    <source>
        <strain evidence="4">ChiSxjej3B15-24422</strain>
    </source>
</reference>
<sequence length="353" mass="39963">MNSLTIKKMEPENTVSIIVPVYNTQNFLKKCVESILAQSFRSLEILLVDDGSRDDSPRLCDAFAAQDSRVQVIHKENGGLVSAWMAGVKRASGKYLMFVDSDDWIDACMTEELVRHASGKPGEIVCCNFVIERPGSWQECRHALAPGVYEGERLEKEVKGNLLGNENRTVSMSRCMKLFSRELITENLRFPDPGLKMGEDVSIVLPALCDCRRLVILQDALYYHYFFNPASMVHKYDPTMAEQIRELLRAIRKVLEAKQAPDGACQLEKESVYLTMLSVKNELRGGRKGYAERTAQICRRENMAKKLKQYGIRPQDNANRIIAAVMRRPDRLRCACGRLAFALYDAWAGRRGG</sequence>
<evidence type="ECO:0000256" key="1">
    <source>
        <dbReference type="ARBA" id="ARBA00022676"/>
    </source>
</evidence>
<proteinExistence type="predicted"/>
<keyword evidence="1" id="KW-0328">Glycosyltransferase</keyword>
<dbReference type="Pfam" id="PF00535">
    <property type="entry name" value="Glycos_transf_2"/>
    <property type="match status" value="1"/>
</dbReference>
<evidence type="ECO:0000256" key="2">
    <source>
        <dbReference type="ARBA" id="ARBA00022679"/>
    </source>
</evidence>
<dbReference type="InterPro" id="IPR001173">
    <property type="entry name" value="Glyco_trans_2-like"/>
</dbReference>
<feature type="domain" description="Glycosyltransferase 2-like" evidence="3">
    <location>
        <begin position="16"/>
        <end position="182"/>
    </location>
</feature>
<dbReference type="PANTHER" id="PTHR22916">
    <property type="entry name" value="GLYCOSYLTRANSFERASE"/>
    <property type="match status" value="1"/>
</dbReference>
<dbReference type="EMBL" id="DXDD01000014">
    <property type="protein sequence ID" value="HIY59307.1"/>
    <property type="molecule type" value="Genomic_DNA"/>
</dbReference>
<organism evidence="4 5">
    <name type="scientific">Candidatus Eisenbergiella pullistercoris</name>
    <dbReference type="NCBI Taxonomy" id="2838555"/>
    <lineage>
        <taxon>Bacteria</taxon>
        <taxon>Bacillati</taxon>
        <taxon>Bacillota</taxon>
        <taxon>Clostridia</taxon>
        <taxon>Lachnospirales</taxon>
        <taxon>Lachnospiraceae</taxon>
        <taxon>Eisenbergiella</taxon>
    </lineage>
</organism>
<dbReference type="GO" id="GO:0016757">
    <property type="term" value="F:glycosyltransferase activity"/>
    <property type="evidence" value="ECO:0007669"/>
    <property type="project" value="UniProtKB-KW"/>
</dbReference>
<dbReference type="PANTHER" id="PTHR22916:SF51">
    <property type="entry name" value="GLYCOSYLTRANSFERASE EPSH-RELATED"/>
    <property type="match status" value="1"/>
</dbReference>
<protein>
    <submittedName>
        <fullName evidence="4">Glycosyltransferase</fullName>
    </submittedName>
</protein>
<keyword evidence="2" id="KW-0808">Transferase</keyword>
<dbReference type="SUPFAM" id="SSF53448">
    <property type="entry name" value="Nucleotide-diphospho-sugar transferases"/>
    <property type="match status" value="1"/>
</dbReference>
<dbReference type="CDD" id="cd00761">
    <property type="entry name" value="Glyco_tranf_GTA_type"/>
    <property type="match status" value="1"/>
</dbReference>
<name>A0A9D1YMI1_9FIRM</name>
<evidence type="ECO:0000313" key="4">
    <source>
        <dbReference type="EMBL" id="HIY59307.1"/>
    </source>
</evidence>